<comment type="function">
    <text evidence="13">Required for the formation of a threonylcarbamoyl group on adenosine at position 37 (t(6)A37) in tRNAs that read codons beginning with adenine.</text>
</comment>
<dbReference type="PROSITE" id="PS51163">
    <property type="entry name" value="YRDC"/>
    <property type="match status" value="1"/>
</dbReference>
<feature type="binding site" evidence="14">
    <location>
        <position position="56"/>
    </location>
    <ligand>
        <name>L-threonine</name>
        <dbReference type="ChEBI" id="CHEBI:57926"/>
    </ligand>
</feature>
<feature type="binding site" evidence="14">
    <location>
        <position position="165"/>
    </location>
    <ligand>
        <name>ATP</name>
        <dbReference type="ChEBI" id="CHEBI:30616"/>
    </ligand>
</feature>
<evidence type="ECO:0000256" key="2">
    <source>
        <dbReference type="ARBA" id="ARBA00007663"/>
    </source>
</evidence>
<feature type="binding site" evidence="14">
    <location>
        <position position="143"/>
    </location>
    <ligand>
        <name>L-threonine</name>
        <dbReference type="ChEBI" id="CHEBI:57926"/>
    </ligand>
</feature>
<protein>
    <recommendedName>
        <fullName evidence="4 13">Threonylcarbamoyl-AMP synthase</fullName>
        <shortName evidence="13">TC-AMP synthase</shortName>
        <ecNumber evidence="3 13">2.7.7.87</ecNumber>
    </recommendedName>
    <alternativeName>
        <fullName evidence="11 13">L-threonylcarbamoyladenylate synthase</fullName>
    </alternativeName>
</protein>
<dbReference type="InterPro" id="IPR005145">
    <property type="entry name" value="Sua5_C"/>
</dbReference>
<evidence type="ECO:0000256" key="13">
    <source>
        <dbReference type="PIRNR" id="PIRNR004930"/>
    </source>
</evidence>
<name>A0A2K8MT42_9SPHN</name>
<dbReference type="GO" id="GO:0003725">
    <property type="term" value="F:double-stranded RNA binding"/>
    <property type="evidence" value="ECO:0007669"/>
    <property type="project" value="UniProtKB-UniRule"/>
</dbReference>
<keyword evidence="8 13" id="KW-0548">Nucleotidyltransferase</keyword>
<evidence type="ECO:0000256" key="11">
    <source>
        <dbReference type="ARBA" id="ARBA00029774"/>
    </source>
</evidence>
<feature type="binding site" evidence="14">
    <location>
        <position position="213"/>
    </location>
    <ligand>
        <name>ATP</name>
        <dbReference type="ChEBI" id="CHEBI:30616"/>
    </ligand>
</feature>
<dbReference type="NCBIfam" id="TIGR00057">
    <property type="entry name" value="L-threonylcarbamoyladenylate synthase"/>
    <property type="match status" value="1"/>
</dbReference>
<feature type="binding site" evidence="14">
    <location>
        <position position="139"/>
    </location>
    <ligand>
        <name>ATP</name>
        <dbReference type="ChEBI" id="CHEBI:30616"/>
    </ligand>
</feature>
<evidence type="ECO:0000256" key="3">
    <source>
        <dbReference type="ARBA" id="ARBA00012584"/>
    </source>
</evidence>
<dbReference type="InterPro" id="IPR017945">
    <property type="entry name" value="DHBP_synth_RibB-like_a/b_dom"/>
</dbReference>
<dbReference type="SUPFAM" id="SSF55821">
    <property type="entry name" value="YrdC/RibB"/>
    <property type="match status" value="1"/>
</dbReference>
<keyword evidence="7 13" id="KW-0819">tRNA processing</keyword>
<feature type="binding site" evidence="14">
    <location>
        <position position="260"/>
    </location>
    <ligand>
        <name>ATP</name>
        <dbReference type="ChEBI" id="CHEBI:30616"/>
    </ligand>
</feature>
<dbReference type="PANTHER" id="PTHR17490">
    <property type="entry name" value="SUA5"/>
    <property type="match status" value="1"/>
</dbReference>
<dbReference type="PIRSF" id="PIRSF004930">
    <property type="entry name" value="Tln_factor_SUA5"/>
    <property type="match status" value="1"/>
</dbReference>
<evidence type="ECO:0000256" key="5">
    <source>
        <dbReference type="ARBA" id="ARBA00022490"/>
    </source>
</evidence>
<dbReference type="Gene3D" id="3.40.50.11030">
    <property type="entry name" value="Threonylcarbamoyl-AMP synthase, C-terminal domain"/>
    <property type="match status" value="1"/>
</dbReference>
<dbReference type="InterPro" id="IPR010923">
    <property type="entry name" value="T(6)A37_SUA5"/>
</dbReference>
<dbReference type="PANTHER" id="PTHR17490:SF16">
    <property type="entry name" value="THREONYLCARBAMOYL-AMP SYNTHASE"/>
    <property type="match status" value="1"/>
</dbReference>
<dbReference type="GO" id="GO:0005524">
    <property type="term" value="F:ATP binding"/>
    <property type="evidence" value="ECO:0007669"/>
    <property type="project" value="UniProtKB-UniRule"/>
</dbReference>
<dbReference type="GO" id="GO:0061710">
    <property type="term" value="F:L-threonylcarbamoyladenylate synthase"/>
    <property type="evidence" value="ECO:0007669"/>
    <property type="project" value="UniProtKB-EC"/>
</dbReference>
<accession>A0A2K8MT42</accession>
<dbReference type="GO" id="GO:0008033">
    <property type="term" value="P:tRNA processing"/>
    <property type="evidence" value="ECO:0007669"/>
    <property type="project" value="UniProtKB-KW"/>
</dbReference>
<dbReference type="Pfam" id="PF01300">
    <property type="entry name" value="Sua5_yciO_yrdC"/>
    <property type="match status" value="1"/>
</dbReference>
<evidence type="ECO:0000259" key="15">
    <source>
        <dbReference type="PROSITE" id="PS51163"/>
    </source>
</evidence>
<dbReference type="GO" id="GO:0005737">
    <property type="term" value="C:cytoplasm"/>
    <property type="evidence" value="ECO:0007669"/>
    <property type="project" value="UniProtKB-SubCell"/>
</dbReference>
<dbReference type="EC" id="2.7.7.87" evidence="3 13"/>
<organism evidence="16 17">
    <name type="scientific">Sphingomonas psychrotolerans</name>
    <dbReference type="NCBI Taxonomy" id="1327635"/>
    <lineage>
        <taxon>Bacteria</taxon>
        <taxon>Pseudomonadati</taxon>
        <taxon>Pseudomonadota</taxon>
        <taxon>Alphaproteobacteria</taxon>
        <taxon>Sphingomonadales</taxon>
        <taxon>Sphingomonadaceae</taxon>
        <taxon>Sphingomonas</taxon>
    </lineage>
</organism>
<dbReference type="InterPro" id="IPR038385">
    <property type="entry name" value="Sua5/YwlC_C"/>
</dbReference>
<feature type="binding site" evidence="14">
    <location>
        <position position="83"/>
    </location>
    <ligand>
        <name>ATP</name>
        <dbReference type="ChEBI" id="CHEBI:30616"/>
    </ligand>
</feature>
<dbReference type="Proteomes" id="UP000229081">
    <property type="component" value="Chromosome"/>
</dbReference>
<dbReference type="InterPro" id="IPR050156">
    <property type="entry name" value="TC-AMP_synthase_SUA5"/>
</dbReference>
<feature type="binding site" evidence="14">
    <location>
        <position position="88"/>
    </location>
    <ligand>
        <name>L-threonine</name>
        <dbReference type="ChEBI" id="CHEBI:57926"/>
    </ligand>
</feature>
<dbReference type="AlphaFoldDB" id="A0A2K8MT42"/>
<feature type="binding site" evidence="14">
    <location>
        <position position="79"/>
    </location>
    <ligand>
        <name>ATP</name>
        <dbReference type="ChEBI" id="CHEBI:30616"/>
    </ligand>
</feature>
<dbReference type="KEGG" id="sphc:CVN68_16830"/>
<evidence type="ECO:0000313" key="17">
    <source>
        <dbReference type="Proteomes" id="UP000229081"/>
    </source>
</evidence>
<keyword evidence="6 13" id="KW-0808">Transferase</keyword>
<evidence type="ECO:0000256" key="12">
    <source>
        <dbReference type="ARBA" id="ARBA00048366"/>
    </source>
</evidence>
<evidence type="ECO:0000256" key="6">
    <source>
        <dbReference type="ARBA" id="ARBA00022679"/>
    </source>
</evidence>
<feature type="binding site" evidence="14">
    <location>
        <position position="173"/>
    </location>
    <ligand>
        <name>ATP</name>
        <dbReference type="ChEBI" id="CHEBI:30616"/>
    </ligand>
</feature>
<sequence>MAGVNIRPLLSSCLPRYSARRVSPTNPRILPYGAAAIAEACAVIRAGGCVAVPTETVYGLAADASDSRAVAGIYAAKGRPSFNPLIVHVPDLEAAEIIAMFDDAARDLARRFWPGPLTLVLPLRAGAGIASLVTAGLDTIAIRVPDHRAMQALLDATGLPLAAPSANASGSISPTRAEHVAKSLAGRIPLVIDDGPTSAGIESTIVQGQTILRPGPLSERDLFSGEGRNPALQRESLGDATLRPSPEHRVVAPGQLDSHYAPGKSLRLNATVRREGEWLIGFGAVPGDDTLSIRGDLVEAAANLFDALHRGDASTAAAIAVAPVPETGIGVAINDRLRRAAFPK</sequence>
<feature type="binding site" evidence="14">
    <location>
        <position position="163"/>
    </location>
    <ligand>
        <name>L-threonine</name>
        <dbReference type="ChEBI" id="CHEBI:57926"/>
    </ligand>
</feature>
<keyword evidence="5 13" id="KW-0963">Cytoplasm</keyword>
<keyword evidence="10 13" id="KW-0067">ATP-binding</keyword>
<evidence type="ECO:0000256" key="9">
    <source>
        <dbReference type="ARBA" id="ARBA00022741"/>
    </source>
</evidence>
<dbReference type="Pfam" id="PF03481">
    <property type="entry name" value="Sua5_C"/>
    <property type="match status" value="1"/>
</dbReference>
<feature type="binding site" evidence="14">
    <location>
        <position position="203"/>
    </location>
    <ligand>
        <name>L-threonine</name>
        <dbReference type="ChEBI" id="CHEBI:57926"/>
    </ligand>
</feature>
<dbReference type="InterPro" id="IPR006070">
    <property type="entry name" value="Sua5-like_dom"/>
</dbReference>
<comment type="catalytic activity">
    <reaction evidence="12 13">
        <text>L-threonine + hydrogencarbonate + ATP = L-threonylcarbamoyladenylate + diphosphate + H2O</text>
        <dbReference type="Rhea" id="RHEA:36407"/>
        <dbReference type="ChEBI" id="CHEBI:15377"/>
        <dbReference type="ChEBI" id="CHEBI:17544"/>
        <dbReference type="ChEBI" id="CHEBI:30616"/>
        <dbReference type="ChEBI" id="CHEBI:33019"/>
        <dbReference type="ChEBI" id="CHEBI:57926"/>
        <dbReference type="ChEBI" id="CHEBI:73682"/>
        <dbReference type="EC" id="2.7.7.87"/>
    </reaction>
</comment>
<evidence type="ECO:0000256" key="10">
    <source>
        <dbReference type="ARBA" id="ARBA00022840"/>
    </source>
</evidence>
<dbReference type="Gene3D" id="3.90.870.10">
    <property type="entry name" value="DHBP synthase"/>
    <property type="match status" value="1"/>
</dbReference>
<dbReference type="OrthoDB" id="9814580at2"/>
<reference evidence="16 17" key="1">
    <citation type="submission" date="2017-11" db="EMBL/GenBank/DDBJ databases">
        <title>Complete genome sequence of Sphingomonas sp. Strain Cra20, a psychrotolerant potential plant growth promoting rhizobacteria.</title>
        <authorList>
            <person name="Luo Y."/>
        </authorList>
    </citation>
    <scope>NUCLEOTIDE SEQUENCE [LARGE SCALE GENOMIC DNA]</scope>
    <source>
        <strain evidence="16 17">Cra20</strain>
    </source>
</reference>
<proteinExistence type="inferred from homology"/>
<gene>
    <name evidence="16" type="ORF">CVN68_16830</name>
</gene>
<comment type="subcellular location">
    <subcellularLocation>
        <location evidence="1 13">Cytoplasm</location>
    </subcellularLocation>
</comment>
<keyword evidence="9 13" id="KW-0547">Nucleotide-binding</keyword>
<dbReference type="GO" id="GO:0000049">
    <property type="term" value="F:tRNA binding"/>
    <property type="evidence" value="ECO:0007669"/>
    <property type="project" value="TreeGrafter"/>
</dbReference>
<evidence type="ECO:0000256" key="8">
    <source>
        <dbReference type="ARBA" id="ARBA00022695"/>
    </source>
</evidence>
<evidence type="ECO:0000256" key="1">
    <source>
        <dbReference type="ARBA" id="ARBA00004496"/>
    </source>
</evidence>
<feature type="domain" description="YrdC-like" evidence="15">
    <location>
        <begin position="34"/>
        <end position="217"/>
    </location>
</feature>
<evidence type="ECO:0000256" key="7">
    <source>
        <dbReference type="ARBA" id="ARBA00022694"/>
    </source>
</evidence>
<evidence type="ECO:0000313" key="16">
    <source>
        <dbReference type="EMBL" id="ATY34691.1"/>
    </source>
</evidence>
<evidence type="ECO:0000256" key="14">
    <source>
        <dbReference type="PIRSR" id="PIRSR004930-1"/>
    </source>
</evidence>
<dbReference type="GO" id="GO:0006450">
    <property type="term" value="P:regulation of translational fidelity"/>
    <property type="evidence" value="ECO:0007669"/>
    <property type="project" value="TreeGrafter"/>
</dbReference>
<evidence type="ECO:0000256" key="4">
    <source>
        <dbReference type="ARBA" id="ARBA00015492"/>
    </source>
</evidence>
<dbReference type="EMBL" id="CP024923">
    <property type="protein sequence ID" value="ATY34691.1"/>
    <property type="molecule type" value="Genomic_DNA"/>
</dbReference>
<keyword evidence="17" id="KW-1185">Reference proteome</keyword>
<comment type="similarity">
    <text evidence="2 13">Belongs to the SUA5 family.</text>
</comment>